<sequence length="220" mass="26207">MSARKFKDYYSILKVARNATQADIKKAYVQLAKIYHPDLLESSDPKKAFKEATFKEITEAYSVLNNPRRRSEYNLEIYELEKEKAANHSDIDGMARPPPDPITYELSEEEKQALGIQLKKIRNRKIRRLFIIVLVLFGIGWYFKLKYIFLRMYNRDINNKVIFKDKEGVDSEMIEEVNKKFVQELQRVREEREKMNIMRHPTKKMTTTTSSKKQENKEEE</sequence>
<dbReference type="PROSITE" id="PS50076">
    <property type="entry name" value="DNAJ_2"/>
    <property type="match status" value="1"/>
</dbReference>
<accession>A0A6A5BW33</accession>
<dbReference type="InterPro" id="IPR036869">
    <property type="entry name" value="J_dom_sf"/>
</dbReference>
<dbReference type="PANTHER" id="PTHR44145:SF3">
    <property type="entry name" value="DNAJ HOMOLOG SUBFAMILY A MEMBER 3, MITOCHONDRIAL"/>
    <property type="match status" value="1"/>
</dbReference>
<feature type="domain" description="J" evidence="4">
    <location>
        <begin position="8"/>
        <end position="77"/>
    </location>
</feature>
<keyword evidence="6" id="KW-1185">Reference proteome</keyword>
<proteinExistence type="predicted"/>
<dbReference type="GeneID" id="68110745"/>
<dbReference type="InterPro" id="IPR001623">
    <property type="entry name" value="DnaJ_domain"/>
</dbReference>
<evidence type="ECO:0000313" key="5">
    <source>
        <dbReference type="EMBL" id="KAF0977535.1"/>
    </source>
</evidence>
<feature type="region of interest" description="Disordered" evidence="2">
    <location>
        <begin position="194"/>
        <end position="220"/>
    </location>
</feature>
<dbReference type="EMBL" id="VFQX01000034">
    <property type="protein sequence ID" value="KAF0977535.1"/>
    <property type="molecule type" value="Genomic_DNA"/>
</dbReference>
<dbReference type="PROSITE" id="PS00636">
    <property type="entry name" value="DNAJ_1"/>
    <property type="match status" value="1"/>
</dbReference>
<gene>
    <name evidence="5" type="ORF">FDP41_003527</name>
</gene>
<dbReference type="AlphaFoldDB" id="A0A6A5BW33"/>
<organism evidence="5 6">
    <name type="scientific">Naegleria fowleri</name>
    <name type="common">Brain eating amoeba</name>
    <dbReference type="NCBI Taxonomy" id="5763"/>
    <lineage>
        <taxon>Eukaryota</taxon>
        <taxon>Discoba</taxon>
        <taxon>Heterolobosea</taxon>
        <taxon>Tetramitia</taxon>
        <taxon>Eutetramitia</taxon>
        <taxon>Vahlkampfiidae</taxon>
        <taxon>Naegleria</taxon>
    </lineage>
</organism>
<dbReference type="Pfam" id="PF00226">
    <property type="entry name" value="DnaJ"/>
    <property type="match status" value="1"/>
</dbReference>
<keyword evidence="3" id="KW-1133">Transmembrane helix</keyword>
<dbReference type="RefSeq" id="XP_044562248.1">
    <property type="nucleotide sequence ID" value="XM_044706841.1"/>
</dbReference>
<keyword evidence="3" id="KW-0812">Transmembrane</keyword>
<dbReference type="PRINTS" id="PR00625">
    <property type="entry name" value="JDOMAIN"/>
</dbReference>
<dbReference type="OrthoDB" id="10250354at2759"/>
<dbReference type="SUPFAM" id="SSF46565">
    <property type="entry name" value="Chaperone J-domain"/>
    <property type="match status" value="1"/>
</dbReference>
<dbReference type="VEuPathDB" id="AmoebaDB:NF0063920"/>
<dbReference type="VEuPathDB" id="AmoebaDB:NfTy_070760"/>
<evidence type="ECO:0000256" key="2">
    <source>
        <dbReference type="SAM" id="MobiDB-lite"/>
    </source>
</evidence>
<feature type="transmembrane region" description="Helical" evidence="3">
    <location>
        <begin position="129"/>
        <end position="150"/>
    </location>
</feature>
<evidence type="ECO:0000256" key="1">
    <source>
        <dbReference type="ARBA" id="ARBA00023186"/>
    </source>
</evidence>
<comment type="caution">
    <text evidence="5">The sequence shown here is derived from an EMBL/GenBank/DDBJ whole genome shotgun (WGS) entry which is preliminary data.</text>
</comment>
<dbReference type="CDD" id="cd06257">
    <property type="entry name" value="DnaJ"/>
    <property type="match status" value="1"/>
</dbReference>
<evidence type="ECO:0000259" key="4">
    <source>
        <dbReference type="PROSITE" id="PS50076"/>
    </source>
</evidence>
<dbReference type="PANTHER" id="PTHR44145">
    <property type="entry name" value="DNAJ HOMOLOG SUBFAMILY A MEMBER 3, MITOCHONDRIAL"/>
    <property type="match status" value="1"/>
</dbReference>
<dbReference type="SMART" id="SM00271">
    <property type="entry name" value="DnaJ"/>
    <property type="match status" value="1"/>
</dbReference>
<evidence type="ECO:0000313" key="6">
    <source>
        <dbReference type="Proteomes" id="UP000444721"/>
    </source>
</evidence>
<dbReference type="Gene3D" id="1.10.287.110">
    <property type="entry name" value="DnaJ domain"/>
    <property type="match status" value="1"/>
</dbReference>
<keyword evidence="3" id="KW-0472">Membrane</keyword>
<protein>
    <recommendedName>
        <fullName evidence="4">J domain-containing protein</fullName>
    </recommendedName>
</protein>
<reference evidence="5 6" key="1">
    <citation type="journal article" date="2019" name="Sci. Rep.">
        <title>Nanopore sequencing improves the draft genome of the human pathogenic amoeba Naegleria fowleri.</title>
        <authorList>
            <person name="Liechti N."/>
            <person name="Schurch N."/>
            <person name="Bruggmann R."/>
            <person name="Wittwer M."/>
        </authorList>
    </citation>
    <scope>NUCLEOTIDE SEQUENCE [LARGE SCALE GENOMIC DNA]</scope>
    <source>
        <strain evidence="5 6">ATCC 30894</strain>
    </source>
</reference>
<dbReference type="InterPro" id="IPR051938">
    <property type="entry name" value="Apopto_cytoskel_mod"/>
</dbReference>
<evidence type="ECO:0000256" key="3">
    <source>
        <dbReference type="SAM" id="Phobius"/>
    </source>
</evidence>
<dbReference type="Proteomes" id="UP000444721">
    <property type="component" value="Unassembled WGS sequence"/>
</dbReference>
<dbReference type="OMA" id="FLRMYNR"/>
<name>A0A6A5BW33_NAEFO</name>
<keyword evidence="1" id="KW-0143">Chaperone</keyword>
<dbReference type="InterPro" id="IPR018253">
    <property type="entry name" value="DnaJ_domain_CS"/>
</dbReference>
<dbReference type="VEuPathDB" id="AmoebaDB:FDP41_003527"/>